<dbReference type="Gene3D" id="3.30.420.10">
    <property type="entry name" value="Ribonuclease H-like superfamily/Ribonuclease H"/>
    <property type="match status" value="1"/>
</dbReference>
<name>A0ABQ5YXD6_9GAMM</name>
<dbReference type="Pfam" id="PF13683">
    <property type="entry name" value="rve_3"/>
    <property type="match status" value="1"/>
</dbReference>
<comment type="caution">
    <text evidence="2">The sequence shown here is derived from an EMBL/GenBank/DDBJ whole genome shotgun (WGS) entry which is preliminary data.</text>
</comment>
<evidence type="ECO:0000259" key="1">
    <source>
        <dbReference type="PROSITE" id="PS50994"/>
    </source>
</evidence>
<reference evidence="3" key="1">
    <citation type="journal article" date="2019" name="Int. J. Syst. Evol. Microbiol.">
        <title>The Global Catalogue of Microorganisms (GCM) 10K type strain sequencing project: providing services to taxonomists for standard genome sequencing and annotation.</title>
        <authorList>
            <consortium name="The Broad Institute Genomics Platform"/>
            <consortium name="The Broad Institute Genome Sequencing Center for Infectious Disease"/>
            <person name="Wu L."/>
            <person name="Ma J."/>
        </authorList>
    </citation>
    <scope>NUCLEOTIDE SEQUENCE [LARGE SCALE GENOMIC DNA]</scope>
    <source>
        <strain evidence="3">NBRC 103191</strain>
    </source>
</reference>
<dbReference type="InterPro" id="IPR012337">
    <property type="entry name" value="RNaseH-like_sf"/>
</dbReference>
<evidence type="ECO:0000313" key="3">
    <source>
        <dbReference type="Proteomes" id="UP001156645"/>
    </source>
</evidence>
<dbReference type="SUPFAM" id="SSF53098">
    <property type="entry name" value="Ribonuclease H-like"/>
    <property type="match status" value="1"/>
</dbReference>
<sequence length="127" mass="14926">MTILGIDIGTSMPSFRVIRYLDQLAEWQGYPKQIRVDNGSEFTSSVFTDWASAHGVYVDYIELGCPYQNAYIERFNRSYRNEVSDCYLFNDLNEVTQLTEEWIKVYNNERPHDSLNDMTPTEYRQVA</sequence>
<organism evidence="2 3">
    <name type="scientific">Psychrobacter pacificensis</name>
    <dbReference type="NCBI Taxonomy" id="112002"/>
    <lineage>
        <taxon>Bacteria</taxon>
        <taxon>Pseudomonadati</taxon>
        <taxon>Pseudomonadota</taxon>
        <taxon>Gammaproteobacteria</taxon>
        <taxon>Moraxellales</taxon>
        <taxon>Moraxellaceae</taxon>
        <taxon>Psychrobacter</taxon>
    </lineage>
</organism>
<proteinExistence type="predicted"/>
<evidence type="ECO:0000313" key="2">
    <source>
        <dbReference type="EMBL" id="GLR29328.1"/>
    </source>
</evidence>
<dbReference type="InterPro" id="IPR036397">
    <property type="entry name" value="RNaseH_sf"/>
</dbReference>
<dbReference type="RefSeq" id="WP_227674129.1">
    <property type="nucleotide sequence ID" value="NZ_BSOK01000025.1"/>
</dbReference>
<dbReference type="Proteomes" id="UP001156645">
    <property type="component" value="Unassembled WGS sequence"/>
</dbReference>
<gene>
    <name evidence="2" type="ORF">GCM10007915_15660</name>
</gene>
<dbReference type="EMBL" id="BSOK01000025">
    <property type="protein sequence ID" value="GLR29328.1"/>
    <property type="molecule type" value="Genomic_DNA"/>
</dbReference>
<accession>A0ABQ5YXD6</accession>
<dbReference type="PROSITE" id="PS50994">
    <property type="entry name" value="INTEGRASE"/>
    <property type="match status" value="1"/>
</dbReference>
<feature type="domain" description="Integrase catalytic" evidence="1">
    <location>
        <begin position="1"/>
        <end position="127"/>
    </location>
</feature>
<protein>
    <recommendedName>
        <fullName evidence="1">Integrase catalytic domain-containing protein</fullName>
    </recommendedName>
</protein>
<dbReference type="InterPro" id="IPR001584">
    <property type="entry name" value="Integrase_cat-core"/>
</dbReference>
<dbReference type="PANTHER" id="PTHR47515">
    <property type="entry name" value="LOW CALCIUM RESPONSE LOCUS PROTEIN T"/>
    <property type="match status" value="1"/>
</dbReference>
<dbReference type="PANTHER" id="PTHR47515:SF2">
    <property type="entry name" value="INTEGRASE CORE DOMAIN PROTEIN"/>
    <property type="match status" value="1"/>
</dbReference>
<keyword evidence="3" id="KW-1185">Reference proteome</keyword>